<dbReference type="RefSeq" id="XP_013903472.1">
    <property type="nucleotide sequence ID" value="XM_014048018.1"/>
</dbReference>
<dbReference type="OrthoDB" id="10673752at2759"/>
<dbReference type="EMBL" id="KK100661">
    <property type="protein sequence ID" value="KIZ04453.1"/>
    <property type="molecule type" value="Genomic_DNA"/>
</dbReference>
<accession>A0A0D2K1H1</accession>
<proteinExistence type="predicted"/>
<feature type="compositionally biased region" description="Low complexity" evidence="2">
    <location>
        <begin position="147"/>
        <end position="193"/>
    </location>
</feature>
<dbReference type="AlphaFoldDB" id="A0A0D2K1H1"/>
<name>A0A0D2K1H1_9CHLO</name>
<sequence length="200" mass="20464">MTSTLPVCERSEAKQAELNAQIQRLESHIHWLGQENEQLRAAAEAAEARGAAAAGGGGGGEGAAAAAAEAAAGELRTRVAAMESELRKSKRAEQKLQALVYRLRQDVAAAGRDPSAFDTLKDVRSLEYEVDYLTNKCKKYERLARQQAEAAGAGSARQAAPGAAAAPATGPAAAAGKAGTAGTAPAGARAVALADKENRA</sequence>
<evidence type="ECO:0000313" key="4">
    <source>
        <dbReference type="Proteomes" id="UP000054498"/>
    </source>
</evidence>
<reference evidence="3 4" key="1">
    <citation type="journal article" date="2013" name="BMC Genomics">
        <title>Reconstruction of the lipid metabolism for the microalga Monoraphidium neglectum from its genome sequence reveals characteristics suitable for biofuel production.</title>
        <authorList>
            <person name="Bogen C."/>
            <person name="Al-Dilaimi A."/>
            <person name="Albersmeier A."/>
            <person name="Wichmann J."/>
            <person name="Grundmann M."/>
            <person name="Rupp O."/>
            <person name="Lauersen K.J."/>
            <person name="Blifernez-Klassen O."/>
            <person name="Kalinowski J."/>
            <person name="Goesmann A."/>
            <person name="Mussgnug J.H."/>
            <person name="Kruse O."/>
        </authorList>
    </citation>
    <scope>NUCLEOTIDE SEQUENCE [LARGE SCALE GENOMIC DNA]</scope>
    <source>
        <strain evidence="3 4">SAG 48.87</strain>
    </source>
</reference>
<keyword evidence="1" id="KW-0175">Coiled coil</keyword>
<dbReference type="Proteomes" id="UP000054498">
    <property type="component" value="Unassembled WGS sequence"/>
</dbReference>
<protein>
    <submittedName>
        <fullName evidence="3">Uncharacterized protein</fullName>
    </submittedName>
</protein>
<dbReference type="STRING" id="145388.A0A0D2K1H1"/>
<evidence type="ECO:0000313" key="3">
    <source>
        <dbReference type="EMBL" id="KIZ04453.1"/>
    </source>
</evidence>
<dbReference type="GeneID" id="25736378"/>
<gene>
    <name evidence="3" type="ORF">MNEG_3500</name>
</gene>
<dbReference type="KEGG" id="mng:MNEG_3500"/>
<evidence type="ECO:0000256" key="1">
    <source>
        <dbReference type="SAM" id="Coils"/>
    </source>
</evidence>
<feature type="coiled-coil region" evidence="1">
    <location>
        <begin position="8"/>
        <end position="99"/>
    </location>
</feature>
<keyword evidence="4" id="KW-1185">Reference proteome</keyword>
<organism evidence="3 4">
    <name type="scientific">Monoraphidium neglectum</name>
    <dbReference type="NCBI Taxonomy" id="145388"/>
    <lineage>
        <taxon>Eukaryota</taxon>
        <taxon>Viridiplantae</taxon>
        <taxon>Chlorophyta</taxon>
        <taxon>core chlorophytes</taxon>
        <taxon>Chlorophyceae</taxon>
        <taxon>CS clade</taxon>
        <taxon>Sphaeropleales</taxon>
        <taxon>Selenastraceae</taxon>
        <taxon>Monoraphidium</taxon>
    </lineage>
</organism>
<dbReference type="Gene3D" id="1.20.5.1700">
    <property type="match status" value="1"/>
</dbReference>
<evidence type="ECO:0000256" key="2">
    <source>
        <dbReference type="SAM" id="MobiDB-lite"/>
    </source>
</evidence>
<feature type="region of interest" description="Disordered" evidence="2">
    <location>
        <begin position="147"/>
        <end position="200"/>
    </location>
</feature>